<gene>
    <name evidence="3" type="primary">surA_2</name>
    <name evidence="3" type="ORF">A9E74_00535</name>
</gene>
<keyword evidence="4" id="KW-1185">Reference proteome</keyword>
<keyword evidence="1" id="KW-0697">Rotamase</keyword>
<accession>A0A1E3GUI0</accession>
<dbReference type="AlphaFoldDB" id="A0A1E3GUI0"/>
<dbReference type="STRING" id="291169.A9E74_00535"/>
<dbReference type="InterPro" id="IPR000297">
    <property type="entry name" value="PPIase_PpiC"/>
</dbReference>
<feature type="domain" description="PpiC" evidence="2">
    <location>
        <begin position="1"/>
        <end position="34"/>
    </location>
</feature>
<dbReference type="PANTHER" id="PTHR47637:SF1">
    <property type="entry name" value="CHAPERONE SURA"/>
    <property type="match status" value="1"/>
</dbReference>
<proteinExistence type="predicted"/>
<evidence type="ECO:0000256" key="1">
    <source>
        <dbReference type="PROSITE-ProRule" id="PRU00278"/>
    </source>
</evidence>
<evidence type="ECO:0000259" key="2">
    <source>
        <dbReference type="PROSITE" id="PS50198"/>
    </source>
</evidence>
<dbReference type="Gene3D" id="3.10.50.40">
    <property type="match status" value="1"/>
</dbReference>
<dbReference type="EMBL" id="MCRI01000003">
    <property type="protein sequence ID" value="ODN67703.1"/>
    <property type="molecule type" value="Genomic_DNA"/>
</dbReference>
<dbReference type="PROSITE" id="PS50198">
    <property type="entry name" value="PPIC_PPIASE_2"/>
    <property type="match status" value="1"/>
</dbReference>
<evidence type="ECO:0000313" key="3">
    <source>
        <dbReference type="EMBL" id="ODN67703.1"/>
    </source>
</evidence>
<dbReference type="Proteomes" id="UP000094379">
    <property type="component" value="Unassembled WGS sequence"/>
</dbReference>
<dbReference type="PANTHER" id="PTHR47637">
    <property type="entry name" value="CHAPERONE SURA"/>
    <property type="match status" value="1"/>
</dbReference>
<dbReference type="SUPFAM" id="SSF54534">
    <property type="entry name" value="FKBP-like"/>
    <property type="match status" value="1"/>
</dbReference>
<organism evidence="3 4">
    <name type="scientific">Methylophaga muralis</name>
    <dbReference type="NCBI Taxonomy" id="291169"/>
    <lineage>
        <taxon>Bacteria</taxon>
        <taxon>Pseudomonadati</taxon>
        <taxon>Pseudomonadota</taxon>
        <taxon>Gammaproteobacteria</taxon>
        <taxon>Thiotrichales</taxon>
        <taxon>Piscirickettsiaceae</taxon>
        <taxon>Methylophaga</taxon>
    </lineage>
</organism>
<dbReference type="InterPro" id="IPR050280">
    <property type="entry name" value="OMP_Chaperone_SurA"/>
</dbReference>
<evidence type="ECO:0000313" key="4">
    <source>
        <dbReference type="Proteomes" id="UP000094379"/>
    </source>
</evidence>
<dbReference type="GO" id="GO:0003755">
    <property type="term" value="F:peptidyl-prolyl cis-trans isomerase activity"/>
    <property type="evidence" value="ECO:0007669"/>
    <property type="project" value="UniProtKB-KW"/>
</dbReference>
<name>A0A1E3GUI0_9GAMM</name>
<dbReference type="Pfam" id="PF00639">
    <property type="entry name" value="Rotamase"/>
    <property type="match status" value="1"/>
</dbReference>
<reference evidence="3 4" key="1">
    <citation type="submission" date="2016-07" db="EMBL/GenBank/DDBJ databases">
        <title>Draft Genome Sequence of Methylophaga muralis Bur 1.</title>
        <authorList>
            <person name="Vasilenko O.V."/>
            <person name="Doronina N.V."/>
            <person name="Shmareva M.N."/>
            <person name="Tarlachkov S.V."/>
            <person name="Mustakhimov I."/>
            <person name="Trotsenko Y.A."/>
        </authorList>
    </citation>
    <scope>NUCLEOTIDE SEQUENCE [LARGE SCALE GENOMIC DNA]</scope>
    <source>
        <strain evidence="3 4">Bur 1</strain>
    </source>
</reference>
<sequence>MVPEFEEVMNSLGEGEMSEVFQSRFGWHLVRVEERREQNMADEFNRNKAREQLKQRKIEEDLESWLRAMRDEAYIEYRGL</sequence>
<dbReference type="EC" id="5.2.1.8" evidence="3"/>
<dbReference type="InterPro" id="IPR046357">
    <property type="entry name" value="PPIase_dom_sf"/>
</dbReference>
<comment type="caution">
    <text evidence="3">The sequence shown here is derived from an EMBL/GenBank/DDBJ whole genome shotgun (WGS) entry which is preliminary data.</text>
</comment>
<protein>
    <submittedName>
        <fullName evidence="3">Chaperone SurA</fullName>
        <ecNumber evidence="3">5.2.1.8</ecNumber>
    </submittedName>
</protein>
<keyword evidence="1 3" id="KW-0413">Isomerase</keyword>